<proteinExistence type="predicted"/>
<dbReference type="PROSITE" id="PS50887">
    <property type="entry name" value="GGDEF"/>
    <property type="match status" value="1"/>
</dbReference>
<evidence type="ECO:0000259" key="1">
    <source>
        <dbReference type="PROSITE" id="PS50887"/>
    </source>
</evidence>
<organism evidence="2 3">
    <name type="scientific">Sporomusa acidovorans (strain ATCC 49682 / DSM 3132 / Mol)</name>
    <dbReference type="NCBI Taxonomy" id="1123286"/>
    <lineage>
        <taxon>Bacteria</taxon>
        <taxon>Bacillati</taxon>
        <taxon>Bacillota</taxon>
        <taxon>Negativicutes</taxon>
        <taxon>Selenomonadales</taxon>
        <taxon>Sporomusaceae</taxon>
        <taxon>Sporomusa</taxon>
    </lineage>
</organism>
<dbReference type="EMBL" id="CP155571">
    <property type="protein sequence ID" value="XFO73112.1"/>
    <property type="molecule type" value="Genomic_DNA"/>
</dbReference>
<dbReference type="InterPro" id="IPR000160">
    <property type="entry name" value="GGDEF_dom"/>
</dbReference>
<dbReference type="Pfam" id="PF08495">
    <property type="entry name" value="FIST"/>
    <property type="match status" value="1"/>
</dbReference>
<dbReference type="SUPFAM" id="SSF55073">
    <property type="entry name" value="Nucleotide cyclase"/>
    <property type="match status" value="1"/>
</dbReference>
<dbReference type="InterPro" id="IPR050469">
    <property type="entry name" value="Diguanylate_Cyclase"/>
</dbReference>
<dbReference type="CDD" id="cd01949">
    <property type="entry name" value="GGDEF"/>
    <property type="match status" value="1"/>
</dbReference>
<dbReference type="Gene3D" id="3.30.70.270">
    <property type="match status" value="1"/>
</dbReference>
<gene>
    <name evidence="2" type="ORF">SPACI_031860</name>
</gene>
<evidence type="ECO:0000313" key="2">
    <source>
        <dbReference type="EMBL" id="XFO73112.1"/>
    </source>
</evidence>
<dbReference type="SMART" id="SM01204">
    <property type="entry name" value="FIST_C"/>
    <property type="match status" value="1"/>
</dbReference>
<name>A0ABZ3J416_SPOA4</name>
<dbReference type="Pfam" id="PF10442">
    <property type="entry name" value="FIST_C"/>
    <property type="match status" value="1"/>
</dbReference>
<dbReference type="PANTHER" id="PTHR45138:SF9">
    <property type="entry name" value="DIGUANYLATE CYCLASE DGCM-RELATED"/>
    <property type="match status" value="1"/>
</dbReference>
<sequence length="605" mass="67170">MQTLNTLYEDFIGLSRFVQQNHGIFLDSGQQTILVQIFSGHCEKSFLAQLTAEIKSLLPHAVIIGTTTSGEIVNGQVVGLQTVLSFSILKKSAITSGFFRATGNRDFELGQHIAAKLGNDRTKLLILFATGLSDPQEMLMGIQSFYPRLPVAGGIAGNNSFTEQCSEQYYVICNDQILASGVVGVAIEGNDITVNCYSHLGWQPIGKEMTITKTDGQRIYTIDDIPAYEIYKKYLGLDKIGDFCNVLEYPLIVERQGIRSASTPYTYYEDDSIGFAAKLFEGEKVRLSFGHVGMISEAISVLCETIKAHPAESIFIYSCECRRGFLQELSKIETKPLQEIAPTAGFFTLGEFFHIGNTNQLLNATMTVLVLAESANTSVSAVSKSCLKQTEQKRECNNYVNDHVTKRNTGVLKALTHLVNTVTSELLEMNQKLQYLSLHDSLTGLYNRTFFEQEIARLEYLNDQIGIIVCDLDCLKTVNDIWGHAAGDKFLKLAAKIISGCCSKNDIVARIGGDEFAVIVKDAEYSLLKNLRNRIVSEAATQRHLHPEMPLDISVGIALREQVGERSIKNAFVAADANMYQHKLTKKKILSTQDFTKKPDKQNNR</sequence>
<dbReference type="RefSeq" id="WP_169717018.1">
    <property type="nucleotide sequence ID" value="NZ_CP155571.1"/>
</dbReference>
<dbReference type="SMART" id="SM00897">
    <property type="entry name" value="FIST"/>
    <property type="match status" value="1"/>
</dbReference>
<dbReference type="InterPro" id="IPR013702">
    <property type="entry name" value="FIST_domain_N"/>
</dbReference>
<dbReference type="InterPro" id="IPR043128">
    <property type="entry name" value="Rev_trsase/Diguanyl_cyclase"/>
</dbReference>
<dbReference type="InterPro" id="IPR029787">
    <property type="entry name" value="Nucleotide_cyclase"/>
</dbReference>
<dbReference type="Pfam" id="PF00990">
    <property type="entry name" value="GGDEF"/>
    <property type="match status" value="1"/>
</dbReference>
<protein>
    <recommendedName>
        <fullName evidence="1">GGDEF domain-containing protein</fullName>
    </recommendedName>
</protein>
<accession>A0ABZ3J416</accession>
<keyword evidence="3" id="KW-1185">Reference proteome</keyword>
<dbReference type="Proteomes" id="UP000216052">
    <property type="component" value="Chromosome"/>
</dbReference>
<feature type="domain" description="GGDEF" evidence="1">
    <location>
        <begin position="463"/>
        <end position="594"/>
    </location>
</feature>
<reference evidence="2" key="1">
    <citation type="submission" date="2024-05" db="EMBL/GenBank/DDBJ databases">
        <title>Isolation and characterization of Sporomusa carbonis sp. nov., a carboxydotrophic hydrogenogen in the genus of Sporomusa isolated from a charcoal burning pile.</title>
        <authorList>
            <person name="Boeer T."/>
            <person name="Rosenbaum F."/>
            <person name="Eysell L."/>
            <person name="Mueller V."/>
            <person name="Daniel R."/>
            <person name="Poehlein A."/>
        </authorList>
    </citation>
    <scope>NUCLEOTIDE SEQUENCE [LARGE SCALE GENOMIC DNA]</scope>
    <source>
        <strain evidence="2">DSM 3132</strain>
    </source>
</reference>
<dbReference type="PANTHER" id="PTHR45138">
    <property type="entry name" value="REGULATORY COMPONENTS OF SENSORY TRANSDUCTION SYSTEM"/>
    <property type="match status" value="1"/>
</dbReference>
<dbReference type="SMART" id="SM00267">
    <property type="entry name" value="GGDEF"/>
    <property type="match status" value="1"/>
</dbReference>
<dbReference type="InterPro" id="IPR019494">
    <property type="entry name" value="FIST_C"/>
</dbReference>
<evidence type="ECO:0000313" key="3">
    <source>
        <dbReference type="Proteomes" id="UP000216052"/>
    </source>
</evidence>
<dbReference type="NCBIfam" id="TIGR00254">
    <property type="entry name" value="GGDEF"/>
    <property type="match status" value="1"/>
</dbReference>